<feature type="compositionally biased region" description="Basic residues" evidence="1">
    <location>
        <begin position="231"/>
        <end position="242"/>
    </location>
</feature>
<evidence type="ECO:0000256" key="1">
    <source>
        <dbReference type="SAM" id="MobiDB-lite"/>
    </source>
</evidence>
<gene>
    <name evidence="2" type="ORF">AVDCRST_MAG06-3015</name>
</gene>
<feature type="region of interest" description="Disordered" evidence="1">
    <location>
        <begin position="1"/>
        <end position="441"/>
    </location>
</feature>
<dbReference type="EMBL" id="CADCUP010000200">
    <property type="protein sequence ID" value="CAA9413424.1"/>
    <property type="molecule type" value="Genomic_DNA"/>
</dbReference>
<organism evidence="2">
    <name type="scientific">uncultured Nocardioides sp</name>
    <dbReference type="NCBI Taxonomy" id="198441"/>
    <lineage>
        <taxon>Bacteria</taxon>
        <taxon>Bacillati</taxon>
        <taxon>Actinomycetota</taxon>
        <taxon>Actinomycetes</taxon>
        <taxon>Propionibacteriales</taxon>
        <taxon>Nocardioidaceae</taxon>
        <taxon>Nocardioides</taxon>
        <taxon>environmental samples</taxon>
    </lineage>
</organism>
<feature type="compositionally biased region" description="Basic and acidic residues" evidence="1">
    <location>
        <begin position="397"/>
        <end position="411"/>
    </location>
</feature>
<accession>A0A6J4PDL8</accession>
<sequence>ETHPPQVPAPGQARRRGGDGRGRRPGPRRLRHRRLRRRRRQRGRRRRAGQPALPEPGLPGADHPGQPGDRRRLERRQPRRAGRVRPGQLGLRPGPAGHPVPGRHRAGRDPVRVGGDDAVRRAGLPRRPLRLAERGGHVRGAGGRPGRRDGRRPGHRGADAAAELRRVRQPRPARGGGRGGARGGDLVLGRVPGRRRRDHRGRHLRRRVGPGRADGHHAQPRDELRRDVLRGHRRGRHHRRGRGGAGAPRAHPRHGLRRPVARPGLHHPERLGRHDRLPQGQVRHDGAGQLPGPGADRERAGGPGLGGHAAARGRQRGPGRQPADALGRGREPARRGGGGVHRLLHAGRQPGQGGRGRLADPRVLRRRRGGLHRHRGRQRLVDDPRRRAVPHQGAVPVRHELPAVEGPDRDAGVPALPRRRDRRGPARHRADRGLGVRQWRL</sequence>
<feature type="compositionally biased region" description="Basic residues" evidence="1">
    <location>
        <begin position="250"/>
        <end position="260"/>
    </location>
</feature>
<feature type="non-terminal residue" evidence="2">
    <location>
        <position position="441"/>
    </location>
</feature>
<feature type="compositionally biased region" description="Basic residues" evidence="1">
    <location>
        <begin position="23"/>
        <end position="48"/>
    </location>
</feature>
<feature type="compositionally biased region" description="Basic and acidic residues" evidence="1">
    <location>
        <begin position="146"/>
        <end position="166"/>
    </location>
</feature>
<feature type="compositionally biased region" description="Basic and acidic residues" evidence="1">
    <location>
        <begin position="213"/>
        <end position="230"/>
    </location>
</feature>
<feature type="compositionally biased region" description="Basic and acidic residues" evidence="1">
    <location>
        <begin position="107"/>
        <end position="120"/>
    </location>
</feature>
<name>A0A6J4PDL8_9ACTN</name>
<evidence type="ECO:0000313" key="2">
    <source>
        <dbReference type="EMBL" id="CAA9413424.1"/>
    </source>
</evidence>
<feature type="compositionally biased region" description="Basic residues" evidence="1">
    <location>
        <begin position="192"/>
        <end position="209"/>
    </location>
</feature>
<feature type="compositionally biased region" description="Basic residues" evidence="1">
    <location>
        <begin position="417"/>
        <end position="430"/>
    </location>
</feature>
<feature type="compositionally biased region" description="Basic and acidic residues" evidence="1">
    <location>
        <begin position="266"/>
        <end position="286"/>
    </location>
</feature>
<dbReference type="AlphaFoldDB" id="A0A6J4PDL8"/>
<proteinExistence type="predicted"/>
<feature type="compositionally biased region" description="Gly residues" evidence="1">
    <location>
        <begin position="174"/>
        <end position="183"/>
    </location>
</feature>
<reference evidence="2" key="1">
    <citation type="submission" date="2020-02" db="EMBL/GenBank/DDBJ databases">
        <authorList>
            <person name="Meier V. D."/>
        </authorList>
    </citation>
    <scope>NUCLEOTIDE SEQUENCE</scope>
    <source>
        <strain evidence="2">AVDCRST_MAG06</strain>
    </source>
</reference>
<feature type="non-terminal residue" evidence="2">
    <location>
        <position position="1"/>
    </location>
</feature>
<feature type="compositionally biased region" description="Basic residues" evidence="1">
    <location>
        <begin position="364"/>
        <end position="378"/>
    </location>
</feature>
<protein>
    <submittedName>
        <fullName evidence="2">N-acetyl-D-glucosamine ABC transporter, substrate-binding protein</fullName>
    </submittedName>
</protein>